<keyword evidence="2" id="KW-1003">Cell membrane</keyword>
<reference evidence="8 9" key="1">
    <citation type="submission" date="2020-04" db="EMBL/GenBank/DDBJ databases">
        <authorList>
            <person name="Yoon J."/>
        </authorList>
    </citation>
    <scope>NUCLEOTIDE SEQUENCE [LARGE SCALE GENOMIC DNA]</scope>
    <source>
        <strain evidence="8 9">KMU-166</strain>
    </source>
</reference>
<dbReference type="RefSeq" id="WP_168450138.1">
    <property type="nucleotide sequence ID" value="NZ_JAAWWK010000003.1"/>
</dbReference>
<evidence type="ECO:0000259" key="7">
    <source>
        <dbReference type="Pfam" id="PF13396"/>
    </source>
</evidence>
<evidence type="ECO:0000256" key="5">
    <source>
        <dbReference type="ARBA" id="ARBA00023136"/>
    </source>
</evidence>
<proteinExistence type="predicted"/>
<keyword evidence="9" id="KW-1185">Reference proteome</keyword>
<protein>
    <recommendedName>
        <fullName evidence="7">Cardiolipin synthase N-terminal domain-containing protein</fullName>
    </recommendedName>
</protein>
<sequence>MELPVSSLLGLLILIADIWAVLNVVQSPTSTGTKLLWILLILFLPVIGLIIWFVMGPRGR</sequence>
<accession>A0ABX1GEF5</accession>
<dbReference type="Proteomes" id="UP000765845">
    <property type="component" value="Unassembled WGS sequence"/>
</dbReference>
<gene>
    <name evidence="8" type="ORF">HCU74_09150</name>
</gene>
<dbReference type="Pfam" id="PF13396">
    <property type="entry name" value="PLDc_N"/>
    <property type="match status" value="1"/>
</dbReference>
<keyword evidence="3 6" id="KW-0812">Transmembrane</keyword>
<evidence type="ECO:0000256" key="2">
    <source>
        <dbReference type="ARBA" id="ARBA00022475"/>
    </source>
</evidence>
<comment type="caution">
    <text evidence="8">The sequence shown here is derived from an EMBL/GenBank/DDBJ whole genome shotgun (WGS) entry which is preliminary data.</text>
</comment>
<name>A0ABX1GEF5_9GAMM</name>
<comment type="subcellular location">
    <subcellularLocation>
        <location evidence="1">Cell membrane</location>
        <topology evidence="1">Multi-pass membrane protein</topology>
    </subcellularLocation>
</comment>
<feature type="transmembrane region" description="Helical" evidence="6">
    <location>
        <begin position="36"/>
        <end position="55"/>
    </location>
</feature>
<keyword evidence="5 6" id="KW-0472">Membrane</keyword>
<keyword evidence="4 6" id="KW-1133">Transmembrane helix</keyword>
<organism evidence="8 9">
    <name type="scientific">Spongiibacter thalassae</name>
    <dbReference type="NCBI Taxonomy" id="2721624"/>
    <lineage>
        <taxon>Bacteria</taxon>
        <taxon>Pseudomonadati</taxon>
        <taxon>Pseudomonadota</taxon>
        <taxon>Gammaproteobacteria</taxon>
        <taxon>Cellvibrionales</taxon>
        <taxon>Spongiibacteraceae</taxon>
        <taxon>Spongiibacter</taxon>
    </lineage>
</organism>
<evidence type="ECO:0000256" key="1">
    <source>
        <dbReference type="ARBA" id="ARBA00004651"/>
    </source>
</evidence>
<evidence type="ECO:0000256" key="6">
    <source>
        <dbReference type="SAM" id="Phobius"/>
    </source>
</evidence>
<feature type="domain" description="Cardiolipin synthase N-terminal" evidence="7">
    <location>
        <begin position="15"/>
        <end position="57"/>
    </location>
</feature>
<evidence type="ECO:0000313" key="9">
    <source>
        <dbReference type="Proteomes" id="UP000765845"/>
    </source>
</evidence>
<evidence type="ECO:0000256" key="4">
    <source>
        <dbReference type="ARBA" id="ARBA00022989"/>
    </source>
</evidence>
<dbReference type="EMBL" id="JAAWWK010000003">
    <property type="protein sequence ID" value="NKI17584.1"/>
    <property type="molecule type" value="Genomic_DNA"/>
</dbReference>
<evidence type="ECO:0000256" key="3">
    <source>
        <dbReference type="ARBA" id="ARBA00022692"/>
    </source>
</evidence>
<evidence type="ECO:0000313" key="8">
    <source>
        <dbReference type="EMBL" id="NKI17584.1"/>
    </source>
</evidence>
<dbReference type="InterPro" id="IPR027379">
    <property type="entry name" value="CLS_N"/>
</dbReference>